<evidence type="ECO:0000313" key="1">
    <source>
        <dbReference type="EMBL" id="EFC46560.1"/>
    </source>
</evidence>
<dbReference type="KEGG" id="ngr:NAEGRDRAFT_65376"/>
<keyword evidence="2" id="KW-1185">Reference proteome</keyword>
<dbReference type="OMA" id="MITSMAP"/>
<evidence type="ECO:0000313" key="2">
    <source>
        <dbReference type="Proteomes" id="UP000006671"/>
    </source>
</evidence>
<dbReference type="InParanoid" id="D2V9A9"/>
<sequence length="116" mass="12998">MSNNKQSTTLHQKDSNLLFGMIKLIFGLIGNGTFKSAKLLFFVLKTVITSIAPSLNMEISSTPSIENNRMGVNTKVFLNLDWSVPLLSIQSFGLTNNNKQNQVQADMKRIAFEKKF</sequence>
<dbReference type="EMBL" id="GG738858">
    <property type="protein sequence ID" value="EFC46560.1"/>
    <property type="molecule type" value="Genomic_DNA"/>
</dbReference>
<dbReference type="OrthoDB" id="10313582at2759"/>
<dbReference type="Proteomes" id="UP000006671">
    <property type="component" value="Unassembled WGS sequence"/>
</dbReference>
<proteinExistence type="predicted"/>
<reference evidence="1 2" key="1">
    <citation type="journal article" date="2010" name="Cell">
        <title>The genome of Naegleria gruberi illuminates early eukaryotic versatility.</title>
        <authorList>
            <person name="Fritz-Laylin L.K."/>
            <person name="Prochnik S.E."/>
            <person name="Ginger M.L."/>
            <person name="Dacks J.B."/>
            <person name="Carpenter M.L."/>
            <person name="Field M.C."/>
            <person name="Kuo A."/>
            <person name="Paredez A."/>
            <person name="Chapman J."/>
            <person name="Pham J."/>
            <person name="Shu S."/>
            <person name="Neupane R."/>
            <person name="Cipriano M."/>
            <person name="Mancuso J."/>
            <person name="Tu H."/>
            <person name="Salamov A."/>
            <person name="Lindquist E."/>
            <person name="Shapiro H."/>
            <person name="Lucas S."/>
            <person name="Grigoriev I.V."/>
            <person name="Cande W.Z."/>
            <person name="Fulton C."/>
            <person name="Rokhsar D.S."/>
            <person name="Dawson S.C."/>
        </authorList>
    </citation>
    <scope>NUCLEOTIDE SEQUENCE [LARGE SCALE GENOMIC DNA]</scope>
    <source>
        <strain evidence="1 2">NEG-M</strain>
    </source>
</reference>
<dbReference type="VEuPathDB" id="AmoebaDB:NAEGRDRAFT_65376"/>
<accession>D2V9A9</accession>
<dbReference type="RefSeq" id="XP_002679304.1">
    <property type="nucleotide sequence ID" value="XM_002679258.1"/>
</dbReference>
<protein>
    <submittedName>
        <fullName evidence="1">Predicted protein</fullName>
    </submittedName>
</protein>
<dbReference type="GeneID" id="8859639"/>
<organism evidence="2">
    <name type="scientific">Naegleria gruberi</name>
    <name type="common">Amoeba</name>
    <dbReference type="NCBI Taxonomy" id="5762"/>
    <lineage>
        <taxon>Eukaryota</taxon>
        <taxon>Discoba</taxon>
        <taxon>Heterolobosea</taxon>
        <taxon>Tetramitia</taxon>
        <taxon>Eutetramitia</taxon>
        <taxon>Vahlkampfiidae</taxon>
        <taxon>Naegleria</taxon>
    </lineage>
</organism>
<name>D2V9A9_NAEGR</name>
<dbReference type="AlphaFoldDB" id="D2V9A9"/>
<gene>
    <name evidence="1" type="ORF">NAEGRDRAFT_65376</name>
</gene>